<proteinExistence type="predicted"/>
<dbReference type="Proteomes" id="UP000199651">
    <property type="component" value="Unassembled WGS sequence"/>
</dbReference>
<accession>A0A1H0L7Z8</accession>
<evidence type="ECO:0000313" key="1">
    <source>
        <dbReference type="EMBL" id="SDO64123.1"/>
    </source>
</evidence>
<sequence>MTWLGSAWRRRSTVTRILAEIREQRYTGSATLLVRYINQGRADPERVALSPRRLVSWLMSRPADLPDQLAATSTT</sequence>
<gene>
    <name evidence="1" type="ORF">SAMN05192558_10440</name>
</gene>
<name>A0A1H0L7Z8_9PSEU</name>
<dbReference type="AlphaFoldDB" id="A0A1H0L7Z8"/>
<evidence type="ECO:0000313" key="2">
    <source>
        <dbReference type="Proteomes" id="UP000199651"/>
    </source>
</evidence>
<protein>
    <submittedName>
        <fullName evidence="1">Uncharacterized protein</fullName>
    </submittedName>
</protein>
<dbReference type="EMBL" id="FNJB01000004">
    <property type="protein sequence ID" value="SDO64123.1"/>
    <property type="molecule type" value="Genomic_DNA"/>
</dbReference>
<keyword evidence="2" id="KW-1185">Reference proteome</keyword>
<reference evidence="2" key="1">
    <citation type="submission" date="2016-10" db="EMBL/GenBank/DDBJ databases">
        <authorList>
            <person name="Varghese N."/>
            <person name="Submissions S."/>
        </authorList>
    </citation>
    <scope>NUCLEOTIDE SEQUENCE [LARGE SCALE GENOMIC DNA]</scope>
    <source>
        <strain evidence="2">IBRC-M 10655</strain>
    </source>
</reference>
<organism evidence="1 2">
    <name type="scientific">Actinokineospora alba</name>
    <dbReference type="NCBI Taxonomy" id="504798"/>
    <lineage>
        <taxon>Bacteria</taxon>
        <taxon>Bacillati</taxon>
        <taxon>Actinomycetota</taxon>
        <taxon>Actinomycetes</taxon>
        <taxon>Pseudonocardiales</taxon>
        <taxon>Pseudonocardiaceae</taxon>
        <taxon>Actinokineospora</taxon>
    </lineage>
</organism>
<dbReference type="STRING" id="504798.SAMN05421871_109257"/>